<feature type="coiled-coil region" evidence="1">
    <location>
        <begin position="163"/>
        <end position="190"/>
    </location>
</feature>
<feature type="region of interest" description="Disordered" evidence="2">
    <location>
        <begin position="198"/>
        <end position="221"/>
    </location>
</feature>
<evidence type="ECO:0000313" key="4">
    <source>
        <dbReference type="Proteomes" id="UP000436006"/>
    </source>
</evidence>
<comment type="caution">
    <text evidence="3">The sequence shown here is derived from an EMBL/GenBank/DDBJ whole genome shotgun (WGS) entry which is preliminary data.</text>
</comment>
<evidence type="ECO:0000256" key="1">
    <source>
        <dbReference type="SAM" id="Coils"/>
    </source>
</evidence>
<evidence type="ECO:0000256" key="2">
    <source>
        <dbReference type="SAM" id="MobiDB-lite"/>
    </source>
</evidence>
<sequence>MQDTHSQLNNQATYPVFTGQDDRLIEASIDHKEDTQYDVDIDGYDPSQFERQSCQSTKNISEEWSAPQPITTNLLDVLPMEAEMIPEPLRPWLTDIAYRMKCPLDFVAVAAITMFSSLIGTRLTIQPKNRDDWTIVSNVWGAVIGDPSTMKTPSVNEVFRPLNRISTEAREQFEEEQKRYQQEQMTYELQKKVYQSQELDRLKGKPSTDPIGYPETPKNPTERRFIANDPTIEKLADLLNENPTGILVTRDELIALIAAWDKSGREQDRAFYLEGWNGNGSIIIDRMARGTTHVKNVCITLFGGIQPSRLLGYLKAATEHDNDGFVQRLQLAVFPDKAAWAYTDEFPDKAARDKAFTLIKQIVQSDFAAIAYPANEYNRLPYTRFDEQAQQVFKDWLVKWETQVLPNESGLLQEHFTKYRSLVPSLALIFHVLNCESNPVEASEAPKRLVSIEAARMAIRWCEYLQSHARRIYGLLDTVSATAAKELLRHLKKGDLKDGFKVRDVMKKGWANLNTTASVDSALAELIDRNWLKEVVPTPPMTGRPEAPHYLIHPQIISQDT</sequence>
<dbReference type="AlphaFoldDB" id="A0A7K1SR90"/>
<dbReference type="EMBL" id="WPIN01000041">
    <property type="protein sequence ID" value="MVM36335.1"/>
    <property type="molecule type" value="Genomic_DNA"/>
</dbReference>
<name>A0A7K1SR90_9BACT</name>
<dbReference type="Pfam" id="PF13148">
    <property type="entry name" value="DUF3987"/>
    <property type="match status" value="1"/>
</dbReference>
<dbReference type="InterPro" id="IPR025048">
    <property type="entry name" value="DUF3987"/>
</dbReference>
<gene>
    <name evidence="3" type="ORF">GO755_40405</name>
</gene>
<reference evidence="3 4" key="1">
    <citation type="submission" date="2019-12" db="EMBL/GenBank/DDBJ databases">
        <title>Spirosoma sp. HMF4905 genome sequencing and assembly.</title>
        <authorList>
            <person name="Kang H."/>
            <person name="Cha I."/>
            <person name="Kim H."/>
            <person name="Joh K."/>
        </authorList>
    </citation>
    <scope>NUCLEOTIDE SEQUENCE [LARGE SCALE GENOMIC DNA]</scope>
    <source>
        <strain evidence="3 4">HMF4905</strain>
    </source>
</reference>
<evidence type="ECO:0000313" key="3">
    <source>
        <dbReference type="EMBL" id="MVM36335.1"/>
    </source>
</evidence>
<protein>
    <submittedName>
        <fullName evidence="3">DUF3987 domain-containing protein</fullName>
    </submittedName>
</protein>
<dbReference type="RefSeq" id="WP_157591129.1">
    <property type="nucleotide sequence ID" value="NZ_WPIN01000041.1"/>
</dbReference>
<proteinExistence type="predicted"/>
<organism evidence="3 4">
    <name type="scientific">Spirosoma arboris</name>
    <dbReference type="NCBI Taxonomy" id="2682092"/>
    <lineage>
        <taxon>Bacteria</taxon>
        <taxon>Pseudomonadati</taxon>
        <taxon>Bacteroidota</taxon>
        <taxon>Cytophagia</taxon>
        <taxon>Cytophagales</taxon>
        <taxon>Cytophagaceae</taxon>
        <taxon>Spirosoma</taxon>
    </lineage>
</organism>
<keyword evidence="1" id="KW-0175">Coiled coil</keyword>
<keyword evidence="4" id="KW-1185">Reference proteome</keyword>
<dbReference type="Proteomes" id="UP000436006">
    <property type="component" value="Unassembled WGS sequence"/>
</dbReference>
<accession>A0A7K1SR90</accession>